<feature type="transmembrane region" description="Helical" evidence="1">
    <location>
        <begin position="90"/>
        <end position="116"/>
    </location>
</feature>
<organism evidence="2 3">
    <name type="scientific">Bacillus songklensis</name>
    <dbReference type="NCBI Taxonomy" id="1069116"/>
    <lineage>
        <taxon>Bacteria</taxon>
        <taxon>Bacillati</taxon>
        <taxon>Bacillota</taxon>
        <taxon>Bacilli</taxon>
        <taxon>Bacillales</taxon>
        <taxon>Bacillaceae</taxon>
        <taxon>Bacillus</taxon>
    </lineage>
</organism>
<dbReference type="RefSeq" id="WP_377918365.1">
    <property type="nucleotide sequence ID" value="NZ_JBHRZT010000072.1"/>
</dbReference>
<protein>
    <submittedName>
        <fullName evidence="2">CBO0543 family protein</fullName>
    </submittedName>
</protein>
<reference evidence="3" key="1">
    <citation type="journal article" date="2019" name="Int. J. Syst. Evol. Microbiol.">
        <title>The Global Catalogue of Microorganisms (GCM) 10K type strain sequencing project: providing services to taxonomists for standard genome sequencing and annotation.</title>
        <authorList>
            <consortium name="The Broad Institute Genomics Platform"/>
            <consortium name="The Broad Institute Genome Sequencing Center for Infectious Disease"/>
            <person name="Wu L."/>
            <person name="Ma J."/>
        </authorList>
    </citation>
    <scope>NUCLEOTIDE SEQUENCE [LARGE SCALE GENOMIC DNA]</scope>
    <source>
        <strain evidence="3">CCUG 61889</strain>
    </source>
</reference>
<dbReference type="Proteomes" id="UP001595752">
    <property type="component" value="Unassembled WGS sequence"/>
</dbReference>
<feature type="transmembrane region" description="Helical" evidence="1">
    <location>
        <begin position="164"/>
        <end position="184"/>
    </location>
</feature>
<feature type="transmembrane region" description="Helical" evidence="1">
    <location>
        <begin position="128"/>
        <end position="152"/>
    </location>
</feature>
<keyword evidence="1" id="KW-1133">Transmembrane helix</keyword>
<proteinExistence type="predicted"/>
<evidence type="ECO:0000313" key="3">
    <source>
        <dbReference type="Proteomes" id="UP001595752"/>
    </source>
</evidence>
<gene>
    <name evidence="2" type="ORF">ACFOU2_21950</name>
</gene>
<evidence type="ECO:0000313" key="2">
    <source>
        <dbReference type="EMBL" id="MFC3885994.1"/>
    </source>
</evidence>
<evidence type="ECO:0000256" key="1">
    <source>
        <dbReference type="SAM" id="Phobius"/>
    </source>
</evidence>
<feature type="transmembrane region" description="Helical" evidence="1">
    <location>
        <begin position="36"/>
        <end position="54"/>
    </location>
</feature>
<keyword evidence="3" id="KW-1185">Reference proteome</keyword>
<feature type="transmembrane region" description="Helical" evidence="1">
    <location>
        <begin position="61"/>
        <end position="78"/>
    </location>
</feature>
<keyword evidence="1" id="KW-0472">Membrane</keyword>
<comment type="caution">
    <text evidence="2">The sequence shown here is derived from an EMBL/GenBank/DDBJ whole genome shotgun (WGS) entry which is preliminary data.</text>
</comment>
<dbReference type="NCBIfam" id="NF041644">
    <property type="entry name" value="CBO0543_fam"/>
    <property type="match status" value="1"/>
</dbReference>
<dbReference type="EMBL" id="JBHRZT010000072">
    <property type="protein sequence ID" value="MFC3885994.1"/>
    <property type="molecule type" value="Genomic_DNA"/>
</dbReference>
<name>A0ABV8B9I3_9BACI</name>
<sequence>MDVKQRSKIEHIEETQLEMTNSWFDYWQQYSDLGTPQFWVLLGFLVIPLIILFFRMDKRKALLLGFFGYTVHVAFTYIDTFGASKALWFYPYTVLPILPVSFALDVSFVPVTYMLVYQWTLDNKKSYYLSMLVLSALLSFVFKPVLAALQLFQLHRGANYFHLFLGYFAIAIIAKAITNVFIFLKRTPSKRTPSKPTDLKHTRTASVFFILKLTMVN</sequence>
<keyword evidence="1" id="KW-0812">Transmembrane</keyword>
<accession>A0ABV8B9I3</accession>
<dbReference type="InterPro" id="IPR048147">
    <property type="entry name" value="CBO0543-like"/>
</dbReference>